<dbReference type="RefSeq" id="WP_113889925.1">
    <property type="nucleotide sequence ID" value="NZ_QNRK01000014.1"/>
</dbReference>
<dbReference type="InterPro" id="IPR016181">
    <property type="entry name" value="Acyl_CoA_acyltransferase"/>
</dbReference>
<accession>A0A366FC83</accession>
<keyword evidence="5" id="KW-1185">Reference proteome</keyword>
<dbReference type="AlphaFoldDB" id="A0A366FC83"/>
<evidence type="ECO:0000313" key="4">
    <source>
        <dbReference type="EMBL" id="RBP12294.1"/>
    </source>
</evidence>
<dbReference type="SUPFAM" id="SSF55729">
    <property type="entry name" value="Acyl-CoA N-acyltransferases (Nat)"/>
    <property type="match status" value="1"/>
</dbReference>
<dbReference type="GO" id="GO:0016747">
    <property type="term" value="F:acyltransferase activity, transferring groups other than amino-acyl groups"/>
    <property type="evidence" value="ECO:0007669"/>
    <property type="project" value="InterPro"/>
</dbReference>
<dbReference type="InterPro" id="IPR050832">
    <property type="entry name" value="Bact_Acetyltransf"/>
</dbReference>
<comment type="caution">
    <text evidence="4">The sequence shown here is derived from an EMBL/GenBank/DDBJ whole genome shotgun (WGS) entry which is preliminary data.</text>
</comment>
<dbReference type="InterPro" id="IPR000182">
    <property type="entry name" value="GNAT_dom"/>
</dbReference>
<dbReference type="CDD" id="cd04301">
    <property type="entry name" value="NAT_SF"/>
    <property type="match status" value="1"/>
</dbReference>
<evidence type="ECO:0000259" key="3">
    <source>
        <dbReference type="PROSITE" id="PS51186"/>
    </source>
</evidence>
<dbReference type="Proteomes" id="UP000253529">
    <property type="component" value="Unassembled WGS sequence"/>
</dbReference>
<keyword evidence="2" id="KW-0012">Acyltransferase</keyword>
<dbReference type="Pfam" id="PF00583">
    <property type="entry name" value="Acetyltransf_1"/>
    <property type="match status" value="1"/>
</dbReference>
<evidence type="ECO:0000256" key="2">
    <source>
        <dbReference type="ARBA" id="ARBA00023315"/>
    </source>
</evidence>
<name>A0A366FC83_9HYPH</name>
<proteinExistence type="predicted"/>
<evidence type="ECO:0000313" key="5">
    <source>
        <dbReference type="Proteomes" id="UP000253529"/>
    </source>
</evidence>
<dbReference type="Gene3D" id="3.40.630.30">
    <property type="match status" value="1"/>
</dbReference>
<gene>
    <name evidence="4" type="ORF">DFR50_114124</name>
</gene>
<dbReference type="PANTHER" id="PTHR43877">
    <property type="entry name" value="AMINOALKYLPHOSPHONATE N-ACETYLTRANSFERASE-RELATED-RELATED"/>
    <property type="match status" value="1"/>
</dbReference>
<keyword evidence="1" id="KW-0808">Transferase</keyword>
<organism evidence="4 5">
    <name type="scientific">Roseiarcus fermentans</name>
    <dbReference type="NCBI Taxonomy" id="1473586"/>
    <lineage>
        <taxon>Bacteria</taxon>
        <taxon>Pseudomonadati</taxon>
        <taxon>Pseudomonadota</taxon>
        <taxon>Alphaproteobacteria</taxon>
        <taxon>Hyphomicrobiales</taxon>
        <taxon>Roseiarcaceae</taxon>
        <taxon>Roseiarcus</taxon>
    </lineage>
</organism>
<feature type="domain" description="N-acetyltransferase" evidence="3">
    <location>
        <begin position="25"/>
        <end position="168"/>
    </location>
</feature>
<sequence length="179" mass="19426">MFTPPSLAALDAASFPASLDRLAEILHACVHEGASVGFVLPFSREEARAWWLDKVAPPLAAGSRVALVATLGGEIVGTAQLDLDGMPSKRHHAEASKVLVDPRFRRKGVARALMAEIERRAADSGRWLVTLDTAGDAAEALYRSLGYVFAGAIPFYARDAFDADRYDATRILYKDLRRG</sequence>
<protein>
    <recommendedName>
        <fullName evidence="3">N-acetyltransferase domain-containing protein</fullName>
    </recommendedName>
</protein>
<evidence type="ECO:0000256" key="1">
    <source>
        <dbReference type="ARBA" id="ARBA00022679"/>
    </source>
</evidence>
<reference evidence="4 5" key="1">
    <citation type="submission" date="2018-06" db="EMBL/GenBank/DDBJ databases">
        <title>Genomic Encyclopedia of Type Strains, Phase IV (KMG-IV): sequencing the most valuable type-strain genomes for metagenomic binning, comparative biology and taxonomic classification.</title>
        <authorList>
            <person name="Goeker M."/>
        </authorList>
    </citation>
    <scope>NUCLEOTIDE SEQUENCE [LARGE SCALE GENOMIC DNA]</scope>
    <source>
        <strain evidence="4 5">DSM 24875</strain>
    </source>
</reference>
<dbReference type="EMBL" id="QNRK01000014">
    <property type="protein sequence ID" value="RBP12294.1"/>
    <property type="molecule type" value="Genomic_DNA"/>
</dbReference>
<dbReference type="OrthoDB" id="3389160at2"/>
<dbReference type="PROSITE" id="PS51186">
    <property type="entry name" value="GNAT"/>
    <property type="match status" value="1"/>
</dbReference>